<dbReference type="PANTHER" id="PTHR23167">
    <property type="entry name" value="CALPONIN HOMOLOGY DOMAIN-CONTAINING PROTEIN DDB_G0272472-RELATED"/>
    <property type="match status" value="1"/>
</dbReference>
<feature type="compositionally biased region" description="Basic and acidic residues" evidence="4">
    <location>
        <begin position="2453"/>
        <end position="2463"/>
    </location>
</feature>
<feature type="compositionally biased region" description="Polar residues" evidence="4">
    <location>
        <begin position="1796"/>
        <end position="1817"/>
    </location>
</feature>
<dbReference type="FunFam" id="1.10.418.10:FF:000009">
    <property type="entry name" value="smoothelin isoform X2"/>
    <property type="match status" value="1"/>
</dbReference>
<feature type="compositionally biased region" description="Basic and acidic residues" evidence="4">
    <location>
        <begin position="1233"/>
        <end position="1250"/>
    </location>
</feature>
<feature type="compositionally biased region" description="Polar residues" evidence="4">
    <location>
        <begin position="181"/>
        <end position="201"/>
    </location>
</feature>
<feature type="compositionally biased region" description="Low complexity" evidence="4">
    <location>
        <begin position="167"/>
        <end position="180"/>
    </location>
</feature>
<feature type="compositionally biased region" description="Basic and acidic residues" evidence="4">
    <location>
        <begin position="3353"/>
        <end position="3364"/>
    </location>
</feature>
<feature type="compositionally biased region" description="Low complexity" evidence="4">
    <location>
        <begin position="1219"/>
        <end position="1232"/>
    </location>
</feature>
<feature type="compositionally biased region" description="Basic and acidic residues" evidence="4">
    <location>
        <begin position="2386"/>
        <end position="2419"/>
    </location>
</feature>
<feature type="region of interest" description="Disordered" evidence="4">
    <location>
        <begin position="2379"/>
        <end position="2432"/>
    </location>
</feature>
<feature type="compositionally biased region" description="Basic and acidic residues" evidence="4">
    <location>
        <begin position="2033"/>
        <end position="2044"/>
    </location>
</feature>
<feature type="compositionally biased region" description="Polar residues" evidence="4">
    <location>
        <begin position="706"/>
        <end position="721"/>
    </location>
</feature>
<feature type="region of interest" description="Disordered" evidence="4">
    <location>
        <begin position="526"/>
        <end position="1344"/>
    </location>
</feature>
<feature type="region of interest" description="Disordered" evidence="4">
    <location>
        <begin position="1886"/>
        <end position="2004"/>
    </location>
</feature>
<dbReference type="PANTHER" id="PTHR23167:SF88">
    <property type="entry name" value="CALPONIN-HOMOLOGY (CH) DOMAIN-CONTAINING PROTEIN"/>
    <property type="match status" value="1"/>
</dbReference>
<feature type="compositionally biased region" description="Basic and acidic residues" evidence="4">
    <location>
        <begin position="1573"/>
        <end position="1594"/>
    </location>
</feature>
<feature type="compositionally biased region" description="Polar residues" evidence="4">
    <location>
        <begin position="1545"/>
        <end position="1562"/>
    </location>
</feature>
<feature type="compositionally biased region" description="Polar residues" evidence="4">
    <location>
        <begin position="4781"/>
        <end position="4793"/>
    </location>
</feature>
<evidence type="ECO:0000256" key="3">
    <source>
        <dbReference type="ARBA" id="ARBA00061655"/>
    </source>
</evidence>
<feature type="compositionally biased region" description="Basic and acidic residues" evidence="4">
    <location>
        <begin position="3283"/>
        <end position="3293"/>
    </location>
</feature>
<feature type="region of interest" description="Disordered" evidence="4">
    <location>
        <begin position="132"/>
        <end position="258"/>
    </location>
</feature>
<feature type="compositionally biased region" description="Polar residues" evidence="4">
    <location>
        <begin position="1967"/>
        <end position="1985"/>
    </location>
</feature>
<feature type="region of interest" description="Disordered" evidence="4">
    <location>
        <begin position="3256"/>
        <end position="3524"/>
    </location>
</feature>
<feature type="region of interest" description="Disordered" evidence="4">
    <location>
        <begin position="3943"/>
        <end position="4091"/>
    </location>
</feature>
<feature type="compositionally biased region" description="Basic and acidic residues" evidence="4">
    <location>
        <begin position="1070"/>
        <end position="1098"/>
    </location>
</feature>
<feature type="compositionally biased region" description="Basic and acidic residues" evidence="4">
    <location>
        <begin position="3081"/>
        <end position="3094"/>
    </location>
</feature>
<keyword evidence="2" id="KW-0175">Coiled coil</keyword>
<protein>
    <submittedName>
        <fullName evidence="6">Uncharacterized protein LOC114340085</fullName>
    </submittedName>
</protein>
<dbReference type="InterPro" id="IPR036872">
    <property type="entry name" value="CH_dom_sf"/>
</dbReference>
<feature type="compositionally biased region" description="Polar residues" evidence="4">
    <location>
        <begin position="3156"/>
        <end position="3168"/>
    </location>
</feature>
<feature type="compositionally biased region" description="Polar residues" evidence="4">
    <location>
        <begin position="1099"/>
        <end position="1109"/>
    </location>
</feature>
<feature type="compositionally biased region" description="Basic and acidic residues" evidence="4">
    <location>
        <begin position="1920"/>
        <end position="1930"/>
    </location>
</feature>
<feature type="region of interest" description="Disordered" evidence="4">
    <location>
        <begin position="1356"/>
        <end position="1393"/>
    </location>
</feature>
<feature type="region of interest" description="Disordered" evidence="4">
    <location>
        <begin position="2171"/>
        <end position="2213"/>
    </location>
</feature>
<dbReference type="PROSITE" id="PS50021">
    <property type="entry name" value="CH"/>
    <property type="match status" value="1"/>
</dbReference>
<feature type="compositionally biased region" description="Basic and acidic residues" evidence="4">
    <location>
        <begin position="1157"/>
        <end position="1177"/>
    </location>
</feature>
<feature type="compositionally biased region" description="Polar residues" evidence="4">
    <location>
        <begin position="597"/>
        <end position="608"/>
    </location>
</feature>
<feature type="compositionally biased region" description="Polar residues" evidence="4">
    <location>
        <begin position="3983"/>
        <end position="3998"/>
    </location>
</feature>
<feature type="compositionally biased region" description="Basic and acidic residues" evidence="4">
    <location>
        <begin position="3513"/>
        <end position="3524"/>
    </location>
</feature>
<feature type="compositionally biased region" description="Polar residues" evidence="4">
    <location>
        <begin position="1041"/>
        <end position="1051"/>
    </location>
</feature>
<dbReference type="SMART" id="SM00033">
    <property type="entry name" value="CH"/>
    <property type="match status" value="1"/>
</dbReference>
<feature type="region of interest" description="Disordered" evidence="4">
    <location>
        <begin position="4934"/>
        <end position="4954"/>
    </location>
</feature>
<feature type="compositionally biased region" description="Polar residues" evidence="4">
    <location>
        <begin position="575"/>
        <end position="586"/>
    </location>
</feature>
<feature type="region of interest" description="Disordered" evidence="4">
    <location>
        <begin position="4567"/>
        <end position="4587"/>
    </location>
</feature>
<feature type="compositionally biased region" description="Low complexity" evidence="4">
    <location>
        <begin position="986"/>
        <end position="1002"/>
    </location>
</feature>
<dbReference type="Pfam" id="PF12510">
    <property type="entry name" value="Smoothelin"/>
    <property type="match status" value="2"/>
</dbReference>
<feature type="compositionally biased region" description="Polar residues" evidence="4">
    <location>
        <begin position="3266"/>
        <end position="3278"/>
    </location>
</feature>
<feature type="region of interest" description="Disordered" evidence="4">
    <location>
        <begin position="2850"/>
        <end position="2880"/>
    </location>
</feature>
<feature type="compositionally biased region" description="Low complexity" evidence="4">
    <location>
        <begin position="5145"/>
        <end position="5162"/>
    </location>
</feature>
<feature type="compositionally biased region" description="Acidic residues" evidence="4">
    <location>
        <begin position="1461"/>
        <end position="1470"/>
    </location>
</feature>
<feature type="region of interest" description="Disordered" evidence="4">
    <location>
        <begin position="1792"/>
        <end position="1838"/>
    </location>
</feature>
<feature type="compositionally biased region" description="Basic and acidic residues" evidence="4">
    <location>
        <begin position="1012"/>
        <end position="1040"/>
    </location>
</feature>
<proteinExistence type="inferred from homology"/>
<accession>A0A6P7GN54</accession>
<evidence type="ECO:0000256" key="4">
    <source>
        <dbReference type="SAM" id="MobiDB-lite"/>
    </source>
</evidence>
<feature type="compositionally biased region" description="Basic and acidic residues" evidence="4">
    <location>
        <begin position="3123"/>
        <end position="3137"/>
    </location>
</feature>
<feature type="compositionally biased region" description="Polar residues" evidence="4">
    <location>
        <begin position="4060"/>
        <end position="4075"/>
    </location>
</feature>
<dbReference type="InterPro" id="IPR001715">
    <property type="entry name" value="CH_dom"/>
</dbReference>
<feature type="region of interest" description="Disordered" evidence="4">
    <location>
        <begin position="54"/>
        <end position="109"/>
    </location>
</feature>
<dbReference type="Gene3D" id="1.10.418.10">
    <property type="entry name" value="Calponin-like domain"/>
    <property type="match status" value="1"/>
</dbReference>
<sequence length="5286" mass="598374">MSADTHNLSHIQDEDVLRKMWQDTEDFGKKKEIRSHMYKLREQRLREFYNGSEITESRSSKTTGKVTQSSTHADSLVDQSFQSFKSKEVRDSGSGSPTRDIHYKVPGSNEWQIASNNEISKDGKTRIHSTVASVQGTQKIDGGQIDFKGKNENTSSVYHHADENSETMRTQSSSHSSTASRMVQSHTVPSEQIELPSNLQGVTKVIRETKTLPDGSKVTTTRYDTTSGSSHTTNQSAHVRTSQESSSSRQVNERTSENVVSVDNKEVAIPSNLQGITKVTKETKTLPNGTTVISTRYNTTSDNIQTGHIKTAQTSSTTHITGEKQATLNISTQNNDNITTKTIKESKILPETYTTTSVTNQVTDIKGSAQNRPQVPENLQGVTKITKETKTLPDGSIETTTKYHTVSGTTTHTEVIGTGKISKEHSSVTNKSTKRFEESVDNQQNYKTEKIHSVNNKITDNKDIIRTNVTSTQEDNRKNFVENNTKVTNVNENINITRVSTDDKDTNKVYRVPTKQPVEPRECENIVTNQHNRREEITTDNFINTERRQEVLTRDKYPEETPKNKPSAPRDISPTKPTKTYYQPSKPTDEPRERSPTKPTTTDYQPSKPTDGHRERSPTKPTKPDYQPSKPTDGQYETTYRTDYTNRKISVEVSPTHDAFARSLRSVSPDRVPSRGSHRTSNSSIPEKMRHPSRISPERTHKNRGGSPTKSNDRFSSTDTYIYNKRRSTDEGQKTKSPSPKRYGSTDTFRKTESQETITISKTSRHDVTNTTSKKKDIKRTSQHSLPRSRSPSPRKPSECRKETYEIVTDLDEDVTITTEKQKTGSRPNTLELSKKPKKITDRSPSSPLSDLGSPKKSPTKDLRRTSSFKSPTKDHSPTKYPTDNYKAPKDNLPKSPTRNRPEDRPLKRTDTYEERCRQILGITEVTDKRRSSLERSSSKRSSFRRNTSTNSVDTNGSTSPTKDKPRSPTKSPVKERPQSRDYETTDISTRTTTETTTTSIEGKPRSPSKSPVKERPLSREYDDKPRSPTKERPRSRDFETTNIVTTNKIVDTNKIPRPAEGKPGPTKSPVKERPLSREYDDKPRSPTKERPRSRDFETTNIVTTNKIVDTNKIPRPAEGKPGPTKSPVKERPSSKAFETTDIVSTTTIVDTTEITRPTEGKPRSPLKERPVSRDYDTTDITTTTNTVDTTEITRPTGGNPRSPMKERPRSRDYETTDIDTTTKTVDTTEITRTQEKHTDISSTKTKDITESTETIRPTKEKPKSPVKEKPRTRDTETQDIVSTTETEETTIITSDLYKPKKRPQSPTKGEKPESVQKRPDKKGPNKYPDNEHTTNVQKTTEQVDVYNKEEIIITDEEYKTPHQPITKPNQKTHPQTTVDQTDQTIFSKTSKENISRKDIKNVTEDITEQQEVEIVTRKPINETVDDSPKKRGPGITEFPSQKKPQKHTPTNLIPSKTVDTTEEDNEVVTEETTIYDDNKPSSKGPYTKERPKTTTDRHKTSTTEFIMQEKLSTDINSSTEVLIDESERPVPTKKTPKVKETRPQSTPSGKPITSTTYTENVLNVEEIVDTNTLERKPSKPTTTDDKPTKKELTEYPAQSKLKPKDTTTKITTTEIINKETTKPGEKKEPTKKTPITEFPSQIRKEPKTTTKTSTSITEDISVEEITRKFTKPSPGNKKPTKQGPDTQEKPLKPNKETVKTTEKEKIIKTSKDKVTDEEETIIDELIVVDDSDVPKVTIGKPIPKDEKPKKLPKQHAVDKTTEYSDDDVDFTQEVIVTDEFEIVNIPKQKPKQEIPQYTSQTRKPITKNISKENITPTKEKSSKVKKPTNKEPTATEKFFEPIDYANMVPVEEPLMIKKDIDTSCPHDIRYASKTTKNFIEKEQKEINENVNLQRRPVKPEKETPLHKTQISTTAKKPQKQPERKLDKPSTRKPVNGITEYQDQYSPNLKPKSTPTKSKTIEPTTVFKPSNKINSIPTKPTTKVQVNGFHKPEKPKTPQDTIKSSTVVVNTLRVPKQPVVETITTKKTTKTINLKENEPSEPTKLRKPLPSKGPVKPSAKPSHPDHSTKKHLVTTTITLKTNTQPVTTKPKVSKTTTTTVTKSQKNRVVDLKQKRVNEYVSTDTDEEETIETVDVTKRNGTKRQPEKCITTKTVIINNNTQPRQIVVDLQRSKSSREPTPDKICPVPTEYGGYGSPRYPDEIEEPDDVNIRKPPKRLSDIPLLESEDVTNFSRITEISDTKVVTDIDKVETTDESLLSVNRKINLFLDTVDKLTKTGKGPSGPAPKVERPKLEVTQDLESDECLLSVSEKVNKFINTADQFMNVRDLPERPKSPRCKFNNDKISSNNFITTEQKTIQKENLTNETRKVSLENLNTVDTYRKSAPTDIKKEPKSVTRAEKPGDNKPVDKKPSKSPVRESQKTQPELVDQKYPNYSTITKRVSLENLEIQTSVKNTEDIRRKSPERVSPTHTKRPSDRNVSPEDTRNKPSERSSPDRLSPTRITPSHPGTPNRRPPNEYTSIKSIKTQDVKSTTKEVSTTPKSSKSKPAEDKKNILSTTGRLRSTESIKKARALFENINKEAEKANNKSPICTKKETVVRKLSYSSEDDLKQTRTTKSRSNSPDKPIGDVPHYMLPLDRPSKPKSESPERRTSRPRSPDGSESGGIPHYMLPLDRPKTHTPRSKSPDRDSLRSCSPNVRHETGEVPHYMLPLDRTPEPDREVPRHKQHLTRTEPGVTPHYMSPLHKPNTHVPRSKSPDRESLRSCSPNVRHETGEVPHYMLPLDRTPEPDREVPRHNQHLTRTEPGVTPHYMLPLENPKAHIPTEPDREIPRHKQHLTRTEPGVTPHYMLPLENPKAHTPRSKSPDRESLRSCSPNVRHETGEVPHYMLPLDRTPEPDREVPRHKQHLTRTEPGVTPHYMLPLENPNSHIPTEPDRELPRYRQHLTRTEPGVTPHYMFPLENPKAHIPRSKSPDRESLRSSSPHVRHETGEVPHYMLPLDRSQTPSELDRDVNIPRHKQYVTNSTPHYMSPLHRPKTHTPRSNSPDRESLRSCSPNIRHETGEVPHYMLPLDKRHMHSTPRPKSPDRDTPRHKSPESGDTPHYMLPLDRDARPSRPRSKSPGGDSPRHTSPDVRSEASDVPHYMLPLDRNVHYKDKPITTSKPESPNNKFGVTLKKVHPDKPVTKTTNTKVTTERKTSNVENITEEEIEDIFEIEVLEELLQRVTCYEIRRVIRTQIKLVKKLITENRLTIYIQERKQSKIRKDRSETITQNVEYHSSYKQTRKSSTDRTVETRTRSPQRTPSPTRQPKNQFYRPNEKRQSPQRTSSPTKPSNENNLIKTTTTTNTTIRTSTPREIVRKPGERSSPERQSPQRQASPTRTQTTVQSSYRLTSSSDVPTTKQITRKTEELRRFSPERVSLVETTSRTEQVRKTSTEKSTLHTKTTSPERNVPQKKEPRHSSPDKKGPKSGHSILKKTEVQQKKVEEKKPEWVTNRNLKKVTGSNEQVRTTSSSKKTVKEEKIVQKKSSEYEPTDLITSSYGVGPTDENGTPLFGLKALRQTNNGTTKVQGTFITSEYYSENGQEPVGQISVTNYSTDPRDLSTEEQIQNNKLVTSVTTTQKFGYEDSPSLETLTKNKRTTKQIEDSVAEGNRTSNFKRQNSVKAISQKFIDSAAVFIHNPTGDSSEDIEARSLLNKFIGSQVILSGMENRGTAITTTKSKISASELVPTTTSKKTIKLTTTVTEGGKTKTKTLVFQSPITEEELENIWDEKILRLLLEQSTEYEERRIIRNRLRSVMAEQEACADLVQKASQEQASGKIEGESLLLPLLQGLLEKKEPTTDSGTESGEDQRNGLIAEVQNALDKLSQSLCSDSTEITPERRSSLLYLVTKLQAGLSSAVPKLERRLSSEPGRFNRRKNRQNRHTVGVSSEELADARRLMEEIAGHNKTPSTSVNIQKQNSESSVLSNPHNITFVTKPEPEQELSRLSKQNSDSSVASNPSINKYGRQGSVKNTTPKPFSSATNSISNNSSTAQTPDFSDHIDGFFGEESCETQKPTIKENYPEYSTPTTKLSGETQKPTIKENYPEYSTPTTKLSGETQKPILKENYSEYSAPTTRPTASEHDKIKVKEVRGQQEDAKTLQYNPIYTKPDNFNYNQPLDPSREQKLRFNSDIKKQKMKRANTIDIPKPLQFYEESDDSDGETEAQQHKSNYYALRGPIRVGNPVNKKTVPAFEPKTVSDQKFLAFLNKNNQIPEEQPTRTAAWTNQKNRTAVWENKFGNLKSNFENVSRVPSSTVKSFWKTQDDAIMSRTNQMGPKISRQSARNLQQMFEDKRRESQERVVAPPQVQRVSREIIPSRDDQNAITGKLSVKTEPEKNYRLIPAPLPVNKFSHAPQSAFKPISRRHNSFEQPTIQEPPNEEVSDILKTKIKENNNSSLFLYSPKPLHDSEGNSPALSPISNKPWLANDNGSRVLSIAAKRFENSPQQNDVALVKPRKLSKEFTSAFVAPQAPKEKTSSYIARGDTKKSSVRKLSDQYDNLGTKTPEYTSHTSVTYQPSGILKNHDSFLVKQQNSDYSRPKFPPNSPKELKTSPWQQNYQEKTNIQSYRQAEKPSKHIINAPIQVQSNSHQNYQRINDTNQHYQQTEKTAQYKPQVSNTNQNYQQTEKTAQYKPQAVYQHVSGKDTTSPQIEDVYTSTLTLNPTPKQGLQQTEPVVSPPKYQTQLSNESVHEYTAISSKVMAGPVSQQAVTVRQKSPMTRNEHDMSAAFSLKNTLSNISKGEDRSAKTSPQPTSPQRRSFASPEPPRVEERKEQKNIPNKLSSNSFTSKVSEPKTILNNVPSQGENKAFGVVRPMQQQQQKQPTMGPVYNNVSRIQQAAAQNQQFVEFNEKGQGVITSKFHIPIVNVEPTSPGIKSPILSPLHGRALSKSDSWHQICMAGQSPPKSVSPRNVVKSKSSHNLAVPQRQYEAGISKAEILSKKRVMEVYLTGGSKSPQQTSPTKSEKVVKSSINRIKTSEKQSAFKSTGLSRSRTLPDIVCPPMLDESNVDQAFEDLFKSSSISYLTLALTDTTCQLLSNACFKSVKPFRSYRVPKLYERALTKSVTVEKSSSETPTTTTTTKVTKISTQQQVTKKPLSPFAKFQQLDKQNSTTTPPGTPGTPKTPGNGPLFKFTDPALSLSAATIKDRLLYWCKVKTKEYENVQLDNFSTSWADGLAFCALIHHFLPDAFDYHALTPKERRHNFELAFKVASDKADIFPLLDVDDMMATRRPDWKCVFTYVQSIYRRFKDEEI</sequence>
<feature type="region of interest" description="Disordered" evidence="4">
    <location>
        <begin position="2030"/>
        <end position="2099"/>
    </location>
</feature>
<comment type="similarity">
    <text evidence="3">Belongs to the smoothelin family.</text>
</comment>
<feature type="compositionally biased region" description="Low complexity" evidence="4">
    <location>
        <begin position="844"/>
        <end position="857"/>
    </location>
</feature>
<dbReference type="RefSeq" id="XP_028146618.1">
    <property type="nucleotide sequence ID" value="XM_028290817.1"/>
</dbReference>
<dbReference type="Pfam" id="PF00307">
    <property type="entry name" value="CH"/>
    <property type="match status" value="1"/>
</dbReference>
<feature type="compositionally biased region" description="Polar residues" evidence="4">
    <location>
        <begin position="60"/>
        <end position="84"/>
    </location>
</feature>
<feature type="compositionally biased region" description="Basic and acidic residues" evidence="4">
    <location>
        <begin position="3448"/>
        <end position="3463"/>
    </location>
</feature>
<feature type="compositionally biased region" description="Polar residues" evidence="4">
    <location>
        <begin position="4937"/>
        <end position="4954"/>
    </location>
</feature>
<feature type="compositionally biased region" description="Low complexity" evidence="4">
    <location>
        <begin position="3338"/>
        <end position="3349"/>
    </location>
</feature>
<feature type="compositionally biased region" description="Low complexity" evidence="4">
    <location>
        <begin position="2073"/>
        <end position="2099"/>
    </location>
</feature>
<feature type="compositionally biased region" description="Basic and acidic residues" evidence="4">
    <location>
        <begin position="2712"/>
        <end position="2722"/>
    </location>
</feature>
<evidence type="ECO:0000256" key="1">
    <source>
        <dbReference type="ARBA" id="ARBA00022553"/>
    </source>
</evidence>
<feature type="compositionally biased region" description="Basic and acidic residues" evidence="4">
    <location>
        <begin position="3402"/>
        <end position="3412"/>
    </location>
</feature>
<feature type="compositionally biased region" description="Basic and acidic residues" evidence="4">
    <location>
        <begin position="1743"/>
        <end position="1763"/>
    </location>
</feature>
<feature type="compositionally biased region" description="Polar residues" evidence="4">
    <location>
        <begin position="4810"/>
        <end position="4836"/>
    </location>
</feature>
<feature type="region of interest" description="Disordered" evidence="4">
    <location>
        <begin position="3904"/>
        <end position="3927"/>
    </location>
</feature>
<reference evidence="6" key="1">
    <citation type="submission" date="2025-08" db="UniProtKB">
        <authorList>
            <consortium name="RefSeq"/>
        </authorList>
    </citation>
    <scope>IDENTIFICATION</scope>
    <source>
        <tissue evidence="6">Whole insect</tissue>
    </source>
</reference>
<feature type="domain" description="Calponin-homology (CH)" evidence="5">
    <location>
        <begin position="5176"/>
        <end position="5282"/>
    </location>
</feature>
<feature type="compositionally biased region" description="Basic and acidic residues" evidence="4">
    <location>
        <begin position="4800"/>
        <end position="4809"/>
    </location>
</feature>
<feature type="compositionally biased region" description="Polar residues" evidence="4">
    <location>
        <begin position="1907"/>
        <end position="1916"/>
    </location>
</feature>
<name>A0A6P7GN54_DIAVI</name>
<feature type="compositionally biased region" description="Basic and acidic residues" evidence="4">
    <location>
        <begin position="2171"/>
        <end position="2180"/>
    </location>
</feature>
<feature type="compositionally biased region" description="Polar residues" evidence="4">
    <location>
        <begin position="1334"/>
        <end position="1343"/>
    </location>
</feature>
<feature type="compositionally biased region" description="Basic and acidic residues" evidence="4">
    <location>
        <begin position="1687"/>
        <end position="1715"/>
    </location>
</feature>
<feature type="compositionally biased region" description="Polar residues" evidence="4">
    <location>
        <begin position="3320"/>
        <end position="3337"/>
    </location>
</feature>
<feature type="compositionally biased region" description="Basic and acidic residues" evidence="4">
    <location>
        <begin position="587"/>
        <end position="596"/>
    </location>
</feature>
<feature type="compositionally biased region" description="Low complexity" evidence="4">
    <location>
        <begin position="4016"/>
        <end position="4029"/>
    </location>
</feature>
<feature type="compositionally biased region" description="Basic and acidic residues" evidence="4">
    <location>
        <begin position="926"/>
        <end position="938"/>
    </location>
</feature>
<dbReference type="OrthoDB" id="6381429at2759"/>
<feature type="compositionally biased region" description="Basic and acidic residues" evidence="4">
    <location>
        <begin position="2472"/>
        <end position="2493"/>
    </location>
</feature>
<dbReference type="InterPro" id="IPR022189">
    <property type="entry name" value="SMTN"/>
</dbReference>
<feature type="compositionally biased region" description="Basic and acidic residues" evidence="4">
    <location>
        <begin position="1204"/>
        <end position="1215"/>
    </location>
</feature>
<feature type="compositionally biased region" description="Polar residues" evidence="4">
    <location>
        <begin position="3294"/>
        <end position="3308"/>
    </location>
</feature>
<feature type="compositionally biased region" description="Basic and acidic residues" evidence="4">
    <location>
        <begin position="3425"/>
        <end position="3436"/>
    </location>
</feature>
<feature type="region of interest" description="Disordered" evidence="4">
    <location>
        <begin position="1414"/>
        <end position="1716"/>
    </location>
</feature>
<feature type="region of interest" description="Disordered" evidence="4">
    <location>
        <begin position="2578"/>
        <end position="2772"/>
    </location>
</feature>
<keyword evidence="1" id="KW-0597">Phosphoprotein</keyword>
<feature type="compositionally biased region" description="Low complexity" evidence="4">
    <location>
        <begin position="1946"/>
        <end position="1965"/>
    </location>
</feature>
<evidence type="ECO:0000313" key="6">
    <source>
        <dbReference type="RefSeq" id="XP_028146618.1"/>
    </source>
</evidence>
<feature type="compositionally biased region" description="Basic and acidic residues" evidence="4">
    <location>
        <begin position="2637"/>
        <end position="2657"/>
    </location>
</feature>
<feature type="compositionally biased region" description="Basic and acidic residues" evidence="4">
    <location>
        <begin position="1309"/>
        <end position="1333"/>
    </location>
</feature>
<feature type="region of interest" description="Disordered" evidence="4">
    <location>
        <begin position="1739"/>
        <end position="1765"/>
    </location>
</feature>
<dbReference type="SUPFAM" id="SSF47576">
    <property type="entry name" value="Calponin-homology domain, CH-domain"/>
    <property type="match status" value="1"/>
</dbReference>
<feature type="compositionally biased region" description="Polar residues" evidence="4">
    <location>
        <begin position="1367"/>
        <end position="1389"/>
    </location>
</feature>
<organism evidence="6">
    <name type="scientific">Diabrotica virgifera virgifera</name>
    <name type="common">western corn rootworm</name>
    <dbReference type="NCBI Taxonomy" id="50390"/>
    <lineage>
        <taxon>Eukaryota</taxon>
        <taxon>Metazoa</taxon>
        <taxon>Ecdysozoa</taxon>
        <taxon>Arthropoda</taxon>
        <taxon>Hexapoda</taxon>
        <taxon>Insecta</taxon>
        <taxon>Pterygota</taxon>
        <taxon>Neoptera</taxon>
        <taxon>Endopterygota</taxon>
        <taxon>Coleoptera</taxon>
        <taxon>Polyphaga</taxon>
        <taxon>Cucujiformia</taxon>
        <taxon>Chrysomeloidea</taxon>
        <taxon>Chrysomelidae</taxon>
        <taxon>Galerucinae</taxon>
        <taxon>Diabroticina</taxon>
        <taxon>Diabroticites</taxon>
        <taxon>Diabrotica</taxon>
    </lineage>
</organism>
<dbReference type="FunCoup" id="A0A6P7GN54">
    <property type="interactions" value="15"/>
</dbReference>
<feature type="compositionally biased region" description="Basic and acidic residues" evidence="4">
    <location>
        <begin position="1617"/>
        <end position="1632"/>
    </location>
</feature>
<feature type="compositionally biased region" description="Low complexity" evidence="4">
    <location>
        <begin position="1179"/>
        <end position="1194"/>
    </location>
</feature>
<feature type="compositionally biased region" description="Low complexity" evidence="4">
    <location>
        <begin position="1140"/>
        <end position="1156"/>
    </location>
</feature>
<feature type="compositionally biased region" description="Basic and acidic residues" evidence="4">
    <location>
        <begin position="962"/>
        <end position="984"/>
    </location>
</feature>
<dbReference type="InterPro" id="IPR050540">
    <property type="entry name" value="F-actin_Monoox_Mical"/>
</dbReference>
<feature type="compositionally biased region" description="Basic and acidic residues" evidence="4">
    <location>
        <begin position="833"/>
        <end position="842"/>
    </location>
</feature>
<feature type="compositionally biased region" description="Basic and acidic residues" evidence="4">
    <location>
        <begin position="3472"/>
        <end position="3487"/>
    </location>
</feature>
<feature type="region of interest" description="Disordered" evidence="4">
    <location>
        <begin position="2452"/>
        <end position="2566"/>
    </location>
</feature>
<feature type="region of interest" description="Disordered" evidence="4">
    <location>
        <begin position="4769"/>
        <end position="4836"/>
    </location>
</feature>
<feature type="compositionally biased region" description="Basic and acidic residues" evidence="4">
    <location>
        <begin position="900"/>
        <end position="918"/>
    </location>
</feature>
<evidence type="ECO:0000256" key="2">
    <source>
        <dbReference type="ARBA" id="ARBA00023054"/>
    </source>
</evidence>
<feature type="compositionally biased region" description="Polar residues" evidence="4">
    <location>
        <begin position="2611"/>
        <end position="2621"/>
    </location>
</feature>
<feature type="region of interest" description="Disordered" evidence="4">
    <location>
        <begin position="2946"/>
        <end position="3172"/>
    </location>
</feature>
<feature type="compositionally biased region" description="Basic and acidic residues" evidence="4">
    <location>
        <begin position="545"/>
        <end position="563"/>
    </location>
</feature>
<feature type="compositionally biased region" description="Polar residues" evidence="4">
    <location>
        <begin position="3944"/>
        <end position="3970"/>
    </location>
</feature>
<feature type="region of interest" description="Disordered" evidence="4">
    <location>
        <begin position="3177"/>
        <end position="3196"/>
    </location>
</feature>
<feature type="region of interest" description="Disordered" evidence="4">
    <location>
        <begin position="5138"/>
        <end position="5162"/>
    </location>
</feature>
<feature type="compositionally biased region" description="Basic and acidic residues" evidence="4">
    <location>
        <begin position="796"/>
        <end position="805"/>
    </location>
</feature>
<feature type="compositionally biased region" description="Polar residues" evidence="4">
    <location>
        <begin position="217"/>
        <end position="250"/>
    </location>
</feature>
<feature type="compositionally biased region" description="Polar residues" evidence="4">
    <location>
        <begin position="3365"/>
        <end position="3399"/>
    </location>
</feature>
<dbReference type="InParanoid" id="A0A6P7GN54"/>
<dbReference type="CDD" id="cd21200">
    <property type="entry name" value="CH_SMTN-like"/>
    <property type="match status" value="1"/>
</dbReference>
<feature type="compositionally biased region" description="Basic and acidic residues" evidence="4">
    <location>
        <begin position="1477"/>
        <end position="1502"/>
    </location>
</feature>
<evidence type="ECO:0000259" key="5">
    <source>
        <dbReference type="PROSITE" id="PS50021"/>
    </source>
</evidence>
<feature type="compositionally biased region" description="Basic and acidic residues" evidence="4">
    <location>
        <begin position="1257"/>
        <end position="1277"/>
    </location>
</feature>
<feature type="compositionally biased region" description="Polar residues" evidence="4">
    <location>
        <begin position="629"/>
        <end position="643"/>
    </location>
</feature>
<gene>
    <name evidence="6" type="primary">LOC114340085</name>
</gene>
<feature type="compositionally biased region" description="Basic residues" evidence="4">
    <location>
        <begin position="3910"/>
        <end position="3919"/>
    </location>
</feature>